<proteinExistence type="predicted"/>
<accession>A0ABR9AHI2</accession>
<evidence type="ECO:0000256" key="1">
    <source>
        <dbReference type="SAM" id="MobiDB-lite"/>
    </source>
</evidence>
<evidence type="ECO:0000313" key="4">
    <source>
        <dbReference type="Proteomes" id="UP000647133"/>
    </source>
</evidence>
<organism evidence="3 4">
    <name type="scientific">Echinicola arenosa</name>
    <dbReference type="NCBI Taxonomy" id="2774144"/>
    <lineage>
        <taxon>Bacteria</taxon>
        <taxon>Pseudomonadati</taxon>
        <taxon>Bacteroidota</taxon>
        <taxon>Cytophagia</taxon>
        <taxon>Cytophagales</taxon>
        <taxon>Cyclobacteriaceae</taxon>
        <taxon>Echinicola</taxon>
    </lineage>
</organism>
<reference evidence="3 4" key="1">
    <citation type="submission" date="2020-09" db="EMBL/GenBank/DDBJ databases">
        <title>Echinicola sp. CAU 1574 isolated from sand of Sido Beach.</title>
        <authorList>
            <person name="Kim W."/>
        </authorList>
    </citation>
    <scope>NUCLEOTIDE SEQUENCE [LARGE SCALE GENOMIC DNA]</scope>
    <source>
        <strain evidence="3 4">CAU 1574</strain>
    </source>
</reference>
<sequence length="453" mass="50816">MKEQFDKRLVEKIKDSFQDHEEVFDPVQWDKFSKAYFNKPVKRRKMVFWPFVASGIAASLLLVFLFYPYEKEIEQGVSTLKDTIASKSESLDNILKPAAPLSLDKKEDRGISDPKAPRSDESKETITAFPNQTIERENYESIQTGKLARLDQRIALVDESTSLKLPKMVFGEEGQAGLINVKGNTNQASTVAVMKTEEAQAWIEEWKNEGLEKDATTGSSTIIKRDKPLNPFRLGVVAGPQTVSNPVDGMKFGGGVMSEFSINDKLKIDVGVTYAHQSIEPGSNSKLPADMTLRAANSLSESSSFATNNYLGSEYTFSYAGLDIPVNLKYKVMDKDKADLFLITGLSSMVYFDQTGKETFQVESMFSSDMAGNLQFQESVQEYTQEYSPESSQSNVDLGKMLNISFGYEYNLKNGTYLSIEPYYKLPLGDMTFTNQQFSVGGLNLRMNFQFKK</sequence>
<dbReference type="RefSeq" id="WP_192009189.1">
    <property type="nucleotide sequence ID" value="NZ_JACYTQ010000002.1"/>
</dbReference>
<protein>
    <recommendedName>
        <fullName evidence="5">Outer membrane protein beta-barrel domain-containing protein</fullName>
    </recommendedName>
</protein>
<feature type="transmembrane region" description="Helical" evidence="2">
    <location>
        <begin position="47"/>
        <end position="69"/>
    </location>
</feature>
<evidence type="ECO:0000256" key="2">
    <source>
        <dbReference type="SAM" id="Phobius"/>
    </source>
</evidence>
<comment type="caution">
    <text evidence="3">The sequence shown here is derived from an EMBL/GenBank/DDBJ whole genome shotgun (WGS) entry which is preliminary data.</text>
</comment>
<feature type="region of interest" description="Disordered" evidence="1">
    <location>
        <begin position="105"/>
        <end position="125"/>
    </location>
</feature>
<evidence type="ECO:0000313" key="3">
    <source>
        <dbReference type="EMBL" id="MBD8488310.1"/>
    </source>
</evidence>
<feature type="compositionally biased region" description="Basic and acidic residues" evidence="1">
    <location>
        <begin position="105"/>
        <end position="124"/>
    </location>
</feature>
<gene>
    <name evidence="3" type="ORF">IFO69_06085</name>
</gene>
<keyword evidence="2" id="KW-1133">Transmembrane helix</keyword>
<keyword evidence="4" id="KW-1185">Reference proteome</keyword>
<keyword evidence="2" id="KW-0472">Membrane</keyword>
<keyword evidence="2" id="KW-0812">Transmembrane</keyword>
<evidence type="ECO:0008006" key="5">
    <source>
        <dbReference type="Google" id="ProtNLM"/>
    </source>
</evidence>
<dbReference type="Proteomes" id="UP000647133">
    <property type="component" value="Unassembled WGS sequence"/>
</dbReference>
<dbReference type="EMBL" id="JACYTQ010000002">
    <property type="protein sequence ID" value="MBD8488310.1"/>
    <property type="molecule type" value="Genomic_DNA"/>
</dbReference>
<name>A0ABR9AHI2_9BACT</name>